<protein>
    <recommendedName>
        <fullName evidence="4">Thyroid transcription factor 1-associated protein 26</fullName>
    </recommendedName>
</protein>
<dbReference type="AlphaFoldDB" id="A0AAV6QUA3"/>
<gene>
    <name evidence="2" type="ORF">JOB18_023286</name>
</gene>
<dbReference type="PANTHER" id="PTHR15657:SF1">
    <property type="entry name" value="THYROID TRANSCRIPTION FACTOR 1-ASSOCIATED PROTEIN 26"/>
    <property type="match status" value="1"/>
</dbReference>
<evidence type="ECO:0000256" key="1">
    <source>
        <dbReference type="SAM" id="MobiDB-lite"/>
    </source>
</evidence>
<dbReference type="GO" id="GO:0005634">
    <property type="term" value="C:nucleus"/>
    <property type="evidence" value="ECO:0007669"/>
    <property type="project" value="TreeGrafter"/>
</dbReference>
<reference evidence="2 3" key="1">
    <citation type="journal article" date="2021" name="Sci. Rep.">
        <title>Chromosome anchoring in Senegalese sole (Solea senegalensis) reveals sex-associated markers and genome rearrangements in flatfish.</title>
        <authorList>
            <person name="Guerrero-Cozar I."/>
            <person name="Gomez-Garrido J."/>
            <person name="Berbel C."/>
            <person name="Martinez-Blanch J.F."/>
            <person name="Alioto T."/>
            <person name="Claros M.G."/>
            <person name="Gagnaire P.A."/>
            <person name="Manchado M."/>
        </authorList>
    </citation>
    <scope>NUCLEOTIDE SEQUENCE [LARGE SCALE GENOMIC DNA]</scope>
    <source>
        <strain evidence="2">Sse05_10M</strain>
    </source>
</reference>
<keyword evidence="3" id="KW-1185">Reference proteome</keyword>
<dbReference type="PANTHER" id="PTHR15657">
    <property type="entry name" value="THYROID TRANSCRIPTION FACTOR 1-ASSOCIATED PROTEIN 26"/>
    <property type="match status" value="1"/>
</dbReference>
<dbReference type="Proteomes" id="UP000693946">
    <property type="component" value="Linkage Group LG3"/>
</dbReference>
<accession>A0AAV6QUA3</accession>
<proteinExistence type="predicted"/>
<comment type="caution">
    <text evidence="2">The sequence shown here is derived from an EMBL/GenBank/DDBJ whole genome shotgun (WGS) entry which is preliminary data.</text>
</comment>
<dbReference type="EMBL" id="JAGKHQ010000015">
    <property type="protein sequence ID" value="KAG7496686.1"/>
    <property type="molecule type" value="Genomic_DNA"/>
</dbReference>
<name>A0AAV6QUA3_SOLSE</name>
<dbReference type="Pfam" id="PF08524">
    <property type="entry name" value="rRNA_processing"/>
    <property type="match status" value="1"/>
</dbReference>
<feature type="compositionally biased region" description="Basic and acidic residues" evidence="1">
    <location>
        <begin position="192"/>
        <end position="215"/>
    </location>
</feature>
<feature type="region of interest" description="Disordered" evidence="1">
    <location>
        <begin position="69"/>
        <end position="89"/>
    </location>
</feature>
<sequence length="263" mass="30743">MAPTGHKMTSKTFTAKGGNKKTLRNSAQDVKKKRKWTPEHKIFDGSIQEGQGFAFKRKEKARHEYNRLLRKERRRNTESTLQYKDEYPEHLRHLYLAEAEKLKQEAWTNRVNRTKLRVKGREEEKETTEDDSAADAAQHPEDAGQDPEVTGASEPSGSVTGTSDLTAAPEKEVLPMSNRMKKKLQKKTSYQKTKEEFESVKEKQRKKKEEYLKNKQQREEAVQKYKQKKMETFQMLKKKTKKGQPNLNLQMDYLLQKIQGNPK</sequence>
<evidence type="ECO:0000313" key="3">
    <source>
        <dbReference type="Proteomes" id="UP000693946"/>
    </source>
</evidence>
<organism evidence="2 3">
    <name type="scientific">Solea senegalensis</name>
    <name type="common">Senegalese sole</name>
    <dbReference type="NCBI Taxonomy" id="28829"/>
    <lineage>
        <taxon>Eukaryota</taxon>
        <taxon>Metazoa</taxon>
        <taxon>Chordata</taxon>
        <taxon>Craniata</taxon>
        <taxon>Vertebrata</taxon>
        <taxon>Euteleostomi</taxon>
        <taxon>Actinopterygii</taxon>
        <taxon>Neopterygii</taxon>
        <taxon>Teleostei</taxon>
        <taxon>Neoteleostei</taxon>
        <taxon>Acanthomorphata</taxon>
        <taxon>Carangaria</taxon>
        <taxon>Pleuronectiformes</taxon>
        <taxon>Pleuronectoidei</taxon>
        <taxon>Soleidae</taxon>
        <taxon>Solea</taxon>
    </lineage>
</organism>
<evidence type="ECO:0000313" key="2">
    <source>
        <dbReference type="EMBL" id="KAG7496686.1"/>
    </source>
</evidence>
<feature type="compositionally biased region" description="Polar residues" evidence="1">
    <location>
        <begin position="153"/>
        <end position="165"/>
    </location>
</feature>
<dbReference type="InterPro" id="IPR013730">
    <property type="entry name" value="Fyv7/TAP26"/>
</dbReference>
<evidence type="ECO:0008006" key="4">
    <source>
        <dbReference type="Google" id="ProtNLM"/>
    </source>
</evidence>
<feature type="region of interest" description="Disordered" evidence="1">
    <location>
        <begin position="1"/>
        <end position="37"/>
    </location>
</feature>
<feature type="region of interest" description="Disordered" evidence="1">
    <location>
        <begin position="102"/>
        <end position="215"/>
    </location>
</feature>